<name>A0ABV4T8C6_9EURY</name>
<evidence type="ECO:0000313" key="1">
    <source>
        <dbReference type="EMBL" id="MFA4805392.1"/>
    </source>
</evidence>
<reference evidence="1 2" key="1">
    <citation type="submission" date="2023-03" db="EMBL/GenBank/DDBJ databases">
        <title>Speciation in Pyrococcus: adaptation to high temperature as a mechanism.</title>
        <authorList>
            <person name="Gu J."/>
        </authorList>
    </citation>
    <scope>NUCLEOTIDE SEQUENCE [LARGE SCALE GENOMIC DNA]</scope>
    <source>
        <strain evidence="1 2">LMOA34</strain>
    </source>
</reference>
<evidence type="ECO:0000313" key="2">
    <source>
        <dbReference type="Proteomes" id="UP001571980"/>
    </source>
</evidence>
<proteinExistence type="predicted"/>
<accession>A0ABV4T8C6</accession>
<comment type="caution">
    <text evidence="1">The sequence shown here is derived from an EMBL/GenBank/DDBJ whole genome shotgun (WGS) entry which is preliminary data.</text>
</comment>
<protein>
    <submittedName>
        <fullName evidence="1">Uncharacterized protein</fullName>
    </submittedName>
</protein>
<dbReference type="RefSeq" id="WP_372824954.1">
    <property type="nucleotide sequence ID" value="NZ_JARRIG010000008.1"/>
</dbReference>
<organism evidence="1 2">
    <name type="scientific">Pyrococcus kukulkanii</name>
    <dbReference type="NCBI Taxonomy" id="1609559"/>
    <lineage>
        <taxon>Archaea</taxon>
        <taxon>Methanobacteriati</taxon>
        <taxon>Methanobacteriota</taxon>
        <taxon>Thermococci</taxon>
        <taxon>Thermococcales</taxon>
        <taxon>Thermococcaceae</taxon>
        <taxon>Pyrococcus</taxon>
    </lineage>
</organism>
<dbReference type="EMBL" id="JARRIG010000008">
    <property type="protein sequence ID" value="MFA4805392.1"/>
    <property type="molecule type" value="Genomic_DNA"/>
</dbReference>
<keyword evidence="2" id="KW-1185">Reference proteome</keyword>
<sequence length="59" mass="6370">MASKPQKRSTSLKVLSSGTMTHFGKSNVAALAAPATLSRNIITTSRESARFTFTSLQKR</sequence>
<gene>
    <name evidence="1" type="ORF">P8X34_11710</name>
</gene>
<dbReference type="Proteomes" id="UP001571980">
    <property type="component" value="Unassembled WGS sequence"/>
</dbReference>